<dbReference type="Proteomes" id="UP000011668">
    <property type="component" value="Unassembled WGS sequence"/>
</dbReference>
<name>L8WF01_THACA</name>
<reference evidence="1 2" key="1">
    <citation type="journal article" date="2013" name="Nat. Commun.">
        <title>The evolution and pathogenic mechanisms of the rice sheath blight pathogen.</title>
        <authorList>
            <person name="Zheng A."/>
            <person name="Lin R."/>
            <person name="Xu L."/>
            <person name="Qin P."/>
            <person name="Tang C."/>
            <person name="Ai P."/>
            <person name="Zhang D."/>
            <person name="Liu Y."/>
            <person name="Sun Z."/>
            <person name="Feng H."/>
            <person name="Wang Y."/>
            <person name="Chen Y."/>
            <person name="Liang X."/>
            <person name="Fu R."/>
            <person name="Li Q."/>
            <person name="Zhang J."/>
            <person name="Yu X."/>
            <person name="Xie Z."/>
            <person name="Ding L."/>
            <person name="Guan P."/>
            <person name="Tang J."/>
            <person name="Liang Y."/>
            <person name="Wang S."/>
            <person name="Deng Q."/>
            <person name="Li S."/>
            <person name="Zhu J."/>
            <person name="Wang L."/>
            <person name="Liu H."/>
            <person name="Li P."/>
        </authorList>
    </citation>
    <scope>NUCLEOTIDE SEQUENCE [LARGE SCALE GENOMIC DNA]</scope>
    <source>
        <strain evidence="2">AG-1 IA</strain>
    </source>
</reference>
<sequence>MAQPSRGQWSALDNEHIESISSLANTTGGSTAGYMFKSIEIQHEDFEEKRRGWDLTCNNSEHVIDYKPLQISVTLGWYSLGMLCRVLDEGTIIQHRLLTTHSDDPILALESGHLWRGPL</sequence>
<keyword evidence="2" id="KW-1185">Reference proteome</keyword>
<dbReference type="HOGENOM" id="CLU_2063079_0_0_1"/>
<organism evidence="1 2">
    <name type="scientific">Thanatephorus cucumeris (strain AG1-IA)</name>
    <name type="common">Rice sheath blight fungus</name>
    <name type="synonym">Rhizoctonia solani</name>
    <dbReference type="NCBI Taxonomy" id="983506"/>
    <lineage>
        <taxon>Eukaryota</taxon>
        <taxon>Fungi</taxon>
        <taxon>Dikarya</taxon>
        <taxon>Basidiomycota</taxon>
        <taxon>Agaricomycotina</taxon>
        <taxon>Agaricomycetes</taxon>
        <taxon>Cantharellales</taxon>
        <taxon>Ceratobasidiaceae</taxon>
        <taxon>Rhizoctonia</taxon>
        <taxon>Rhizoctonia solani AG-1</taxon>
    </lineage>
</organism>
<comment type="caution">
    <text evidence="1">The sequence shown here is derived from an EMBL/GenBank/DDBJ whole genome shotgun (WGS) entry which is preliminary data.</text>
</comment>
<proteinExistence type="predicted"/>
<evidence type="ECO:0000313" key="1">
    <source>
        <dbReference type="EMBL" id="ELU36761.1"/>
    </source>
</evidence>
<dbReference type="AlphaFoldDB" id="L8WF01"/>
<protein>
    <submittedName>
        <fullName evidence="1">Uncharacterized protein</fullName>
    </submittedName>
</protein>
<accession>L8WF01</accession>
<dbReference type="EMBL" id="AFRT01003084">
    <property type="protein sequence ID" value="ELU36761.1"/>
    <property type="molecule type" value="Genomic_DNA"/>
</dbReference>
<gene>
    <name evidence="1" type="ORF">AG1IA_09213</name>
</gene>
<evidence type="ECO:0000313" key="2">
    <source>
        <dbReference type="Proteomes" id="UP000011668"/>
    </source>
</evidence>